<dbReference type="SUPFAM" id="SSF48452">
    <property type="entry name" value="TPR-like"/>
    <property type="match status" value="2"/>
</dbReference>
<organism evidence="5 6">
    <name type="scientific">Camelliibacillus cellulosilyticus</name>
    <dbReference type="NCBI Taxonomy" id="2174486"/>
    <lineage>
        <taxon>Bacteria</taxon>
        <taxon>Bacillati</taxon>
        <taxon>Bacillota</taxon>
        <taxon>Bacilli</taxon>
        <taxon>Bacillales</taxon>
        <taxon>Sporolactobacillaceae</taxon>
        <taxon>Camelliibacillus</taxon>
    </lineage>
</organism>
<dbReference type="Pfam" id="PF13424">
    <property type="entry name" value="TPR_12"/>
    <property type="match status" value="1"/>
</dbReference>
<dbReference type="Pfam" id="PF13181">
    <property type="entry name" value="TPR_8"/>
    <property type="match status" value="1"/>
</dbReference>
<accession>A0ABV9GR42</accession>
<dbReference type="EMBL" id="JBHSFW010000010">
    <property type="protein sequence ID" value="MFC4619639.1"/>
    <property type="molecule type" value="Genomic_DNA"/>
</dbReference>
<dbReference type="InterPro" id="IPR019734">
    <property type="entry name" value="TPR_rpt"/>
</dbReference>
<dbReference type="Gene3D" id="1.25.40.10">
    <property type="entry name" value="Tetratricopeptide repeat domain"/>
    <property type="match status" value="1"/>
</dbReference>
<protein>
    <submittedName>
        <fullName evidence="5">Tetratricopeptide repeat protein</fullName>
    </submittedName>
</protein>
<evidence type="ECO:0000256" key="3">
    <source>
        <dbReference type="ARBA" id="ARBA00023306"/>
    </source>
</evidence>
<gene>
    <name evidence="5" type="ORF">ACFO4N_13030</name>
</gene>
<name>A0ABV9GR42_9BACL</name>
<keyword evidence="4" id="KW-0802">TPR repeat</keyword>
<dbReference type="RefSeq" id="WP_376846730.1">
    <property type="nucleotide sequence ID" value="NZ_JBHSFW010000010.1"/>
</dbReference>
<dbReference type="InterPro" id="IPR011990">
    <property type="entry name" value="TPR-like_helical_dom_sf"/>
</dbReference>
<reference evidence="6" key="1">
    <citation type="journal article" date="2019" name="Int. J. Syst. Evol. Microbiol.">
        <title>The Global Catalogue of Microorganisms (GCM) 10K type strain sequencing project: providing services to taxonomists for standard genome sequencing and annotation.</title>
        <authorList>
            <consortium name="The Broad Institute Genomics Platform"/>
            <consortium name="The Broad Institute Genome Sequencing Center for Infectious Disease"/>
            <person name="Wu L."/>
            <person name="Ma J."/>
        </authorList>
    </citation>
    <scope>NUCLEOTIDE SEQUENCE [LARGE SCALE GENOMIC DNA]</scope>
    <source>
        <strain evidence="6">CGMCC 1.16306</strain>
    </source>
</reference>
<keyword evidence="3" id="KW-0131">Cell cycle</keyword>
<feature type="repeat" description="TPR" evidence="4">
    <location>
        <begin position="203"/>
        <end position="236"/>
    </location>
</feature>
<comment type="caution">
    <text evidence="5">The sequence shown here is derived from an EMBL/GenBank/DDBJ whole genome shotgun (WGS) entry which is preliminary data.</text>
</comment>
<dbReference type="Proteomes" id="UP001596022">
    <property type="component" value="Unassembled WGS sequence"/>
</dbReference>
<proteinExistence type="predicted"/>
<evidence type="ECO:0000256" key="2">
    <source>
        <dbReference type="ARBA" id="ARBA00022776"/>
    </source>
</evidence>
<dbReference type="Pfam" id="PF18801">
    <property type="entry name" value="RapH_N"/>
    <property type="match status" value="1"/>
</dbReference>
<keyword evidence="6" id="KW-1185">Reference proteome</keyword>
<dbReference type="PANTHER" id="PTHR21394">
    <property type="entry name" value="MAU2 CHROMATID COHESION FACTOR HOMOLOG"/>
    <property type="match status" value="1"/>
</dbReference>
<evidence type="ECO:0000256" key="1">
    <source>
        <dbReference type="ARBA" id="ARBA00022618"/>
    </source>
</evidence>
<sequence length="354" mass="41986">MDGVREWLDHWNHVMQTGDGERAKRVKQKLDSCLKAIENPDTQLYYELLSARYEIMLGNDKKASRLLAQVKPKMLNASAKHRYHYLFFSGMLATFTGRIQEAKRFFKEMENYCDAFRDDREIAELAYHKAVYYYQIQKPRMVLRLLSQIKPFYTENDEYWNKLACCENLHGLVCLSLKKYEQAEAFFQKAIEILEKYGVQSPAFIYNNLGYLYAEQNSHQEAIKYLETAVQMETEKYKSLYLLAREHFKLGNKERAAFFIEKGLVVCQETENEEYRHHFSILNAQNNHAYNADLEKVVNEGLAYFMKEGLTAYVREYTELMAARYYQGNQHEKASRYFNMAYEMWMNFEGGHQT</sequence>
<dbReference type="InterPro" id="IPR019440">
    <property type="entry name" value="MAU2"/>
</dbReference>
<evidence type="ECO:0000313" key="6">
    <source>
        <dbReference type="Proteomes" id="UP001596022"/>
    </source>
</evidence>
<dbReference type="PROSITE" id="PS50005">
    <property type="entry name" value="TPR"/>
    <property type="match status" value="1"/>
</dbReference>
<dbReference type="SMART" id="SM00028">
    <property type="entry name" value="TPR"/>
    <property type="match status" value="3"/>
</dbReference>
<evidence type="ECO:0000313" key="5">
    <source>
        <dbReference type="EMBL" id="MFC4619639.1"/>
    </source>
</evidence>
<keyword evidence="2" id="KW-0498">Mitosis</keyword>
<evidence type="ECO:0000256" key="4">
    <source>
        <dbReference type="PROSITE-ProRule" id="PRU00339"/>
    </source>
</evidence>
<keyword evidence="1" id="KW-0132">Cell division</keyword>